<sequence>MRTLTKDPLIYLPILHIYPKKCIEIEQIFDKNNQHSFDESLLCFGLQSDQRNIICSHLVNLCLIFEILDSSISQFLPTPPDLHFLI</sequence>
<name>A0A3M7S6V2_BRAPC</name>
<reference evidence="1 2" key="1">
    <citation type="journal article" date="2018" name="Sci. Rep.">
        <title>Genomic signatures of local adaptation to the degree of environmental predictability in rotifers.</title>
        <authorList>
            <person name="Franch-Gras L."/>
            <person name="Hahn C."/>
            <person name="Garcia-Roger E.M."/>
            <person name="Carmona M.J."/>
            <person name="Serra M."/>
            <person name="Gomez A."/>
        </authorList>
    </citation>
    <scope>NUCLEOTIDE SEQUENCE [LARGE SCALE GENOMIC DNA]</scope>
    <source>
        <strain evidence="1">HYR1</strain>
    </source>
</reference>
<dbReference type="Proteomes" id="UP000276133">
    <property type="component" value="Unassembled WGS sequence"/>
</dbReference>
<accession>A0A3M7S6V2</accession>
<protein>
    <submittedName>
        <fullName evidence="1">Uncharacterized protein</fullName>
    </submittedName>
</protein>
<dbReference type="EMBL" id="REGN01001953">
    <property type="protein sequence ID" value="RNA31338.1"/>
    <property type="molecule type" value="Genomic_DNA"/>
</dbReference>
<organism evidence="1 2">
    <name type="scientific">Brachionus plicatilis</name>
    <name type="common">Marine rotifer</name>
    <name type="synonym">Brachionus muelleri</name>
    <dbReference type="NCBI Taxonomy" id="10195"/>
    <lineage>
        <taxon>Eukaryota</taxon>
        <taxon>Metazoa</taxon>
        <taxon>Spiralia</taxon>
        <taxon>Gnathifera</taxon>
        <taxon>Rotifera</taxon>
        <taxon>Eurotatoria</taxon>
        <taxon>Monogononta</taxon>
        <taxon>Pseudotrocha</taxon>
        <taxon>Ploima</taxon>
        <taxon>Brachionidae</taxon>
        <taxon>Brachionus</taxon>
    </lineage>
</organism>
<gene>
    <name evidence="1" type="ORF">BpHYR1_034150</name>
</gene>
<comment type="caution">
    <text evidence="1">The sequence shown here is derived from an EMBL/GenBank/DDBJ whole genome shotgun (WGS) entry which is preliminary data.</text>
</comment>
<evidence type="ECO:0000313" key="2">
    <source>
        <dbReference type="Proteomes" id="UP000276133"/>
    </source>
</evidence>
<keyword evidence="2" id="KW-1185">Reference proteome</keyword>
<proteinExistence type="predicted"/>
<dbReference type="AlphaFoldDB" id="A0A3M7S6V2"/>
<evidence type="ECO:0000313" key="1">
    <source>
        <dbReference type="EMBL" id="RNA31338.1"/>
    </source>
</evidence>